<dbReference type="eggNOG" id="COG2369">
    <property type="taxonomic scope" value="Bacteria"/>
</dbReference>
<keyword evidence="3" id="KW-1185">Reference proteome</keyword>
<dbReference type="KEGG" id="tvi:Thivi_3525"/>
<evidence type="ECO:0000259" key="1">
    <source>
        <dbReference type="Pfam" id="PF04233"/>
    </source>
</evidence>
<feature type="domain" description="Phage head morphogenesis" evidence="1">
    <location>
        <begin position="52"/>
        <end position="174"/>
    </location>
</feature>
<evidence type="ECO:0000313" key="2">
    <source>
        <dbReference type="EMBL" id="AFL75392.1"/>
    </source>
</evidence>
<dbReference type="HOGENOM" id="CLU_044450_1_0_6"/>
<reference evidence="2 3" key="1">
    <citation type="submission" date="2012-06" db="EMBL/GenBank/DDBJ databases">
        <title>Complete sequence of Thiocystis violascens DSM 198.</title>
        <authorList>
            <consortium name="US DOE Joint Genome Institute"/>
            <person name="Lucas S."/>
            <person name="Han J."/>
            <person name="Lapidus A."/>
            <person name="Cheng J.-F."/>
            <person name="Goodwin L."/>
            <person name="Pitluck S."/>
            <person name="Peters L."/>
            <person name="Ovchinnikova G."/>
            <person name="Teshima H."/>
            <person name="Detter J.C."/>
            <person name="Han C."/>
            <person name="Tapia R."/>
            <person name="Land M."/>
            <person name="Hauser L."/>
            <person name="Kyrpides N."/>
            <person name="Ivanova N."/>
            <person name="Pagani I."/>
            <person name="Vogl K."/>
            <person name="Liu Z."/>
            <person name="Frigaard N.-U."/>
            <person name="Bryant D."/>
            <person name="Woyke T."/>
        </authorList>
    </citation>
    <scope>NUCLEOTIDE SEQUENCE [LARGE SCALE GENOMIC DNA]</scope>
    <source>
        <strain evidence="3">ATCC 17096 / DSM 198 / 6111</strain>
    </source>
</reference>
<dbReference type="Pfam" id="PF04233">
    <property type="entry name" value="Phage_Mu_F"/>
    <property type="match status" value="1"/>
</dbReference>
<dbReference type="RefSeq" id="WP_014779791.1">
    <property type="nucleotide sequence ID" value="NC_018012.1"/>
</dbReference>
<dbReference type="STRING" id="765911.Thivi_3525"/>
<sequence>MADYGALPFAEQLDFFKQKLNLPTERWDDLLGAAHDRAFVVAGALQADLLADLRTAVARAVEQGTTLEEFRKDFTAIVNKHGWSGWTGEGTPAGEAWRTKVIYATNLRTSHAAGRYAQLQEIKHRRPYWRYVHNDTVLHPRPHHLAWDGTVLPADDPWWQTHFAPNGWGCRCRIESLAARDLAREGIDPDALTRPTAPDDLTGIDRGWDYAPGANAATPLRELIDQKLFNLDAPIGAALWERLKGAVDLERELEWWKTLDEWLEDEHQRGRSFVVGAVSTATLDWLAARGYPLPVSAEIAVFDKLPKGAKQRRHEADQNGMTPDEWRSLPALLDRPGAIYYDKKKGTLIFVAEMLGPSKIAVEFAPKDTRSSGGMNQVVTAFRVDDMSIMGAVKGDLWDIVEVSGKPGGSRTHISGE</sequence>
<name>I3YEH4_THIV6</name>
<evidence type="ECO:0000313" key="3">
    <source>
        <dbReference type="Proteomes" id="UP000006062"/>
    </source>
</evidence>
<dbReference type="AlphaFoldDB" id="I3YEH4"/>
<dbReference type="InterPro" id="IPR006528">
    <property type="entry name" value="Phage_head_morphogenesis_dom"/>
</dbReference>
<dbReference type="Proteomes" id="UP000006062">
    <property type="component" value="Chromosome"/>
</dbReference>
<proteinExistence type="predicted"/>
<accession>I3YEH4</accession>
<organism evidence="2 3">
    <name type="scientific">Thiocystis violascens (strain ATCC 17096 / DSM 198 / 6111)</name>
    <name type="common">Chromatium violascens</name>
    <dbReference type="NCBI Taxonomy" id="765911"/>
    <lineage>
        <taxon>Bacteria</taxon>
        <taxon>Pseudomonadati</taxon>
        <taxon>Pseudomonadota</taxon>
        <taxon>Gammaproteobacteria</taxon>
        <taxon>Chromatiales</taxon>
        <taxon>Chromatiaceae</taxon>
        <taxon>Thiocystis</taxon>
    </lineage>
</organism>
<dbReference type="OrthoDB" id="9813502at2"/>
<protein>
    <submittedName>
        <fullName evidence="2">Phage head morphogenesis protein, SPP1 gp7</fullName>
    </submittedName>
</protein>
<dbReference type="EMBL" id="CP003154">
    <property type="protein sequence ID" value="AFL75392.1"/>
    <property type="molecule type" value="Genomic_DNA"/>
</dbReference>
<gene>
    <name evidence="2" type="ordered locus">Thivi_3525</name>
</gene>